<feature type="region of interest" description="Disordered" evidence="1">
    <location>
        <begin position="58"/>
        <end position="91"/>
    </location>
</feature>
<evidence type="ECO:0000313" key="2">
    <source>
        <dbReference type="EMBL" id="MFB9075781.1"/>
    </source>
</evidence>
<accession>A0ABV5GA13</accession>
<proteinExistence type="predicted"/>
<evidence type="ECO:0000313" key="3">
    <source>
        <dbReference type="Proteomes" id="UP001589575"/>
    </source>
</evidence>
<gene>
    <name evidence="2" type="ORF">ACFFX0_33370</name>
</gene>
<name>A0ABV5GA13_9MICC</name>
<reference evidence="2 3" key="1">
    <citation type="submission" date="2024-09" db="EMBL/GenBank/DDBJ databases">
        <authorList>
            <person name="Sun Q."/>
            <person name="Mori K."/>
        </authorList>
    </citation>
    <scope>NUCLEOTIDE SEQUENCE [LARGE SCALE GENOMIC DNA]</scope>
    <source>
        <strain evidence="2 3">CCM 7609</strain>
    </source>
</reference>
<evidence type="ECO:0000256" key="1">
    <source>
        <dbReference type="SAM" id="MobiDB-lite"/>
    </source>
</evidence>
<dbReference type="InterPro" id="IPR011101">
    <property type="entry name" value="DUF5131"/>
</dbReference>
<keyword evidence="3" id="KW-1185">Reference proteome</keyword>
<dbReference type="Pfam" id="PF07505">
    <property type="entry name" value="DUF5131"/>
    <property type="match status" value="1"/>
</dbReference>
<protein>
    <submittedName>
        <fullName evidence="2">DUF5131 family protein</fullName>
    </submittedName>
</protein>
<dbReference type="EMBL" id="JBHMFI010000029">
    <property type="protein sequence ID" value="MFB9075781.1"/>
    <property type="molecule type" value="Genomic_DNA"/>
</dbReference>
<sequence>MGHRGRRERRSARPIREEWIDQIHHQCTEYEAAFFFKQWGTWAKTTSAGRRRPTVENIADKPGMKCRPPSRAPCDHKGTALLRGHDGGKAV</sequence>
<comment type="caution">
    <text evidence="2">The sequence shown here is derived from an EMBL/GenBank/DDBJ whole genome shotgun (WGS) entry which is preliminary data.</text>
</comment>
<organism evidence="2 3">
    <name type="scientific">Citricoccus parietis</name>
    <dbReference type="NCBI Taxonomy" id="592307"/>
    <lineage>
        <taxon>Bacteria</taxon>
        <taxon>Bacillati</taxon>
        <taxon>Actinomycetota</taxon>
        <taxon>Actinomycetes</taxon>
        <taxon>Micrococcales</taxon>
        <taxon>Micrococcaceae</taxon>
        <taxon>Citricoccus</taxon>
    </lineage>
</organism>
<feature type="compositionally biased region" description="Basic and acidic residues" evidence="1">
    <location>
        <begin position="73"/>
        <end position="91"/>
    </location>
</feature>
<dbReference type="Proteomes" id="UP001589575">
    <property type="component" value="Unassembled WGS sequence"/>
</dbReference>